<name>A0A7G6T047_9HYPH</name>
<dbReference type="Proteomes" id="UP000515465">
    <property type="component" value="Chromosome"/>
</dbReference>
<organism evidence="1 2">
    <name type="scientific">Mesorhizobium huakuii</name>
    <dbReference type="NCBI Taxonomy" id="28104"/>
    <lineage>
        <taxon>Bacteria</taxon>
        <taxon>Pseudomonadati</taxon>
        <taxon>Pseudomonadota</taxon>
        <taxon>Alphaproteobacteria</taxon>
        <taxon>Hyphomicrobiales</taxon>
        <taxon>Phyllobacteriaceae</taxon>
        <taxon>Mesorhizobium</taxon>
    </lineage>
</organism>
<accession>A0A7G6T047</accession>
<reference evidence="2" key="1">
    <citation type="journal article" date="2020" name="Mol. Plant Microbe">
        <title>Rhizobial microsymbionts of the narrowly endemic Oxytropis species growing in Kamchatka are characterized by significant genetic diversity and possess a set of genes that are associated with T3SS and T6SS secretion systems and can affect the development of symbiosis.</title>
        <authorList>
            <person name="Safronova V."/>
            <person name="Guro P."/>
            <person name="Sazanova A."/>
            <person name="Kuznetsova I."/>
            <person name="Belimov A."/>
            <person name="Yakubov V."/>
            <person name="Chirak E."/>
            <person name="Afonin A."/>
            <person name="Gogolev Y."/>
            <person name="Andronov E."/>
            <person name="Tikhonovich I."/>
        </authorList>
    </citation>
    <scope>NUCLEOTIDE SEQUENCE [LARGE SCALE GENOMIC DNA]</scope>
    <source>
        <strain evidence="2">583</strain>
    </source>
</reference>
<proteinExistence type="predicted"/>
<evidence type="ECO:0000313" key="1">
    <source>
        <dbReference type="EMBL" id="QND60129.1"/>
    </source>
</evidence>
<dbReference type="EMBL" id="CP050296">
    <property type="protein sequence ID" value="QND60129.1"/>
    <property type="molecule type" value="Genomic_DNA"/>
</dbReference>
<sequence>MTKVHRGSVFGIRELTDEQRAKARKELEWLEKDLIRRRKRLAYWTLRKTQAETIPGIREELRQSAFYFHARAQELVNSGEKLRAYLLVELQDQPEHLPAYHYEH</sequence>
<dbReference type="AlphaFoldDB" id="A0A7G6T047"/>
<gene>
    <name evidence="1" type="ORF">HB778_28980</name>
</gene>
<evidence type="ECO:0000313" key="2">
    <source>
        <dbReference type="Proteomes" id="UP000515465"/>
    </source>
</evidence>
<dbReference type="RefSeq" id="WP_183458887.1">
    <property type="nucleotide sequence ID" value="NZ_CP050296.1"/>
</dbReference>
<protein>
    <submittedName>
        <fullName evidence="1">Uncharacterized protein</fullName>
    </submittedName>
</protein>